<proteinExistence type="predicted"/>
<protein>
    <submittedName>
        <fullName evidence="1">Uncharacterized protein</fullName>
    </submittedName>
</protein>
<name>A0AAD5R041_PARTN</name>
<dbReference type="AlphaFoldDB" id="A0AAD5R041"/>
<gene>
    <name evidence="1" type="ORF">KIN20_027846</name>
</gene>
<organism evidence="1 2">
    <name type="scientific">Parelaphostrongylus tenuis</name>
    <name type="common">Meningeal worm</name>
    <dbReference type="NCBI Taxonomy" id="148309"/>
    <lineage>
        <taxon>Eukaryota</taxon>
        <taxon>Metazoa</taxon>
        <taxon>Ecdysozoa</taxon>
        <taxon>Nematoda</taxon>
        <taxon>Chromadorea</taxon>
        <taxon>Rhabditida</taxon>
        <taxon>Rhabditina</taxon>
        <taxon>Rhabditomorpha</taxon>
        <taxon>Strongyloidea</taxon>
        <taxon>Metastrongylidae</taxon>
        <taxon>Parelaphostrongylus</taxon>
    </lineage>
</organism>
<dbReference type="EMBL" id="JAHQIW010005749">
    <property type="protein sequence ID" value="KAJ1367017.1"/>
    <property type="molecule type" value="Genomic_DNA"/>
</dbReference>
<accession>A0AAD5R041</accession>
<comment type="caution">
    <text evidence="1">The sequence shown here is derived from an EMBL/GenBank/DDBJ whole genome shotgun (WGS) entry which is preliminary data.</text>
</comment>
<sequence length="58" mass="6867">MSFDTYSPLYVSPRQLVISWGRYEYFAMVIRYQPAGLNEWVSRMFGPENSMDLTTINH</sequence>
<evidence type="ECO:0000313" key="1">
    <source>
        <dbReference type="EMBL" id="KAJ1367017.1"/>
    </source>
</evidence>
<keyword evidence="2" id="KW-1185">Reference proteome</keyword>
<dbReference type="Proteomes" id="UP001196413">
    <property type="component" value="Unassembled WGS sequence"/>
</dbReference>
<reference evidence="1" key="1">
    <citation type="submission" date="2021-06" db="EMBL/GenBank/DDBJ databases">
        <title>Parelaphostrongylus tenuis whole genome reference sequence.</title>
        <authorList>
            <person name="Garwood T.J."/>
            <person name="Larsen P.A."/>
            <person name="Fountain-Jones N.M."/>
            <person name="Garbe J.R."/>
            <person name="Macchietto M.G."/>
            <person name="Kania S.A."/>
            <person name="Gerhold R.W."/>
            <person name="Richards J.E."/>
            <person name="Wolf T.M."/>
        </authorList>
    </citation>
    <scope>NUCLEOTIDE SEQUENCE</scope>
    <source>
        <strain evidence="1">MNPRO001-30</strain>
        <tissue evidence="1">Meninges</tissue>
    </source>
</reference>
<evidence type="ECO:0000313" key="2">
    <source>
        <dbReference type="Proteomes" id="UP001196413"/>
    </source>
</evidence>